<feature type="transmembrane region" description="Helical" evidence="7">
    <location>
        <begin position="314"/>
        <end position="340"/>
    </location>
</feature>
<dbReference type="RefSeq" id="WP_280651236.1">
    <property type="nucleotide sequence ID" value="NZ_JANQDL010000013.1"/>
</dbReference>
<dbReference type="EMBL" id="JANQDL010000013">
    <property type="protein sequence ID" value="MDH6062487.1"/>
    <property type="molecule type" value="Genomic_DNA"/>
</dbReference>
<reference evidence="9 10" key="1">
    <citation type="journal article" date="2023" name="J. Phycol.">
        <title>Chrysosporum ovalisporum is synonymous with the true-branching cyanobacterium Umezakia natans (Nostocales/Aphanizomenonaceae).</title>
        <authorList>
            <person name="McGregor G.B."/>
            <person name="Sendall B.C."/>
            <person name="Niiyama Y."/>
            <person name="Tuji A."/>
            <person name="Willis A."/>
        </authorList>
    </citation>
    <scope>NUCLEOTIDE SEQUENCE [LARGE SCALE GENOMIC DNA]</scope>
    <source>
        <strain evidence="9 10">FSS-62</strain>
    </source>
</reference>
<keyword evidence="2" id="KW-0813">Transport</keyword>
<dbReference type="InterPro" id="IPR051125">
    <property type="entry name" value="ABC-4/HrtB_transporter"/>
</dbReference>
<keyword evidence="3" id="KW-1003">Cell membrane</keyword>
<evidence type="ECO:0000256" key="2">
    <source>
        <dbReference type="ARBA" id="ARBA00022448"/>
    </source>
</evidence>
<dbReference type="PIRSF" id="PIRSF031773">
    <property type="entry name" value="DevC"/>
    <property type="match status" value="1"/>
</dbReference>
<accession>A0AA43KDL5</accession>
<keyword evidence="6 7" id="KW-0472">Membrane</keyword>
<dbReference type="NCBIfam" id="TIGR01185">
    <property type="entry name" value="devC"/>
    <property type="match status" value="1"/>
</dbReference>
<evidence type="ECO:0000256" key="7">
    <source>
        <dbReference type="SAM" id="Phobius"/>
    </source>
</evidence>
<gene>
    <name evidence="9" type="primary">devC</name>
    <name evidence="9" type="ORF">NWP23_01490</name>
</gene>
<name>A0AA43KDL5_9CYAN</name>
<feature type="transmembrane region" description="Helical" evidence="7">
    <location>
        <begin position="361"/>
        <end position="379"/>
    </location>
</feature>
<dbReference type="AlphaFoldDB" id="A0AA43KDL5"/>
<feature type="domain" description="ABC3 transporter permease C-terminal" evidence="8">
    <location>
        <begin position="276"/>
        <end position="385"/>
    </location>
</feature>
<organism evidence="9 10">
    <name type="scientific">Umezakia ovalisporum FSS-62</name>
    <dbReference type="NCBI Taxonomy" id="2971776"/>
    <lineage>
        <taxon>Bacteria</taxon>
        <taxon>Bacillati</taxon>
        <taxon>Cyanobacteriota</taxon>
        <taxon>Cyanophyceae</taxon>
        <taxon>Nostocales</taxon>
        <taxon>Nodulariaceae</taxon>
        <taxon>Umezakia</taxon>
    </lineage>
</organism>
<dbReference type="PANTHER" id="PTHR43738">
    <property type="entry name" value="ABC TRANSPORTER, MEMBRANE PROTEIN"/>
    <property type="match status" value="1"/>
</dbReference>
<evidence type="ECO:0000313" key="9">
    <source>
        <dbReference type="EMBL" id="MDH6062487.1"/>
    </source>
</evidence>
<evidence type="ECO:0000256" key="3">
    <source>
        <dbReference type="ARBA" id="ARBA00022475"/>
    </source>
</evidence>
<dbReference type="Pfam" id="PF02687">
    <property type="entry name" value="FtsX"/>
    <property type="match status" value="1"/>
</dbReference>
<dbReference type="InterPro" id="IPR005891">
    <property type="entry name" value="DevC"/>
</dbReference>
<dbReference type="GO" id="GO:0005886">
    <property type="term" value="C:plasma membrane"/>
    <property type="evidence" value="ECO:0007669"/>
    <property type="project" value="UniProtKB-SubCell"/>
</dbReference>
<proteinExistence type="predicted"/>
<dbReference type="PANTHER" id="PTHR43738:SF1">
    <property type="entry name" value="HEMIN TRANSPORT SYSTEM PERMEASE PROTEIN HRTB-RELATED"/>
    <property type="match status" value="1"/>
</dbReference>
<comment type="caution">
    <text evidence="9">The sequence shown here is derived from an EMBL/GenBank/DDBJ whole genome shotgun (WGS) entry which is preliminary data.</text>
</comment>
<evidence type="ECO:0000313" key="10">
    <source>
        <dbReference type="Proteomes" id="UP001159370"/>
    </source>
</evidence>
<comment type="subcellular location">
    <subcellularLocation>
        <location evidence="1">Cell membrane</location>
        <topology evidence="1">Multi-pass membrane protein</topology>
    </subcellularLocation>
</comment>
<evidence type="ECO:0000256" key="1">
    <source>
        <dbReference type="ARBA" id="ARBA00004651"/>
    </source>
</evidence>
<evidence type="ECO:0000256" key="5">
    <source>
        <dbReference type="ARBA" id="ARBA00022989"/>
    </source>
</evidence>
<dbReference type="Proteomes" id="UP001159370">
    <property type="component" value="Unassembled WGS sequence"/>
</dbReference>
<feature type="transmembrane region" description="Helical" evidence="7">
    <location>
        <begin position="270"/>
        <end position="291"/>
    </location>
</feature>
<evidence type="ECO:0000259" key="8">
    <source>
        <dbReference type="Pfam" id="PF02687"/>
    </source>
</evidence>
<dbReference type="InterPro" id="IPR003838">
    <property type="entry name" value="ABC3_permease_C"/>
</dbReference>
<keyword evidence="5 7" id="KW-1133">Transmembrane helix</keyword>
<evidence type="ECO:0000256" key="6">
    <source>
        <dbReference type="ARBA" id="ARBA00023136"/>
    </source>
</evidence>
<protein>
    <submittedName>
        <fullName evidence="9">ABC transporter permease DevC</fullName>
    </submittedName>
</protein>
<sequence length="391" mass="43848">MFNKLPTAWLQLRHQRTRLIVALSGVIFAVVIVFMQLGIRDALFASAVRLHEGLQGDCFLISPRSTALIAMESFSERRLTQALAFEEVDFINPIYLGFGQWKNTETKNYWRNIFVIGFELRDQNQIFNFPGVEQNLNLLKLPDMVLFDRSSRSEFGPVVAEFAKNGSVTTEISDAGINRKIHVGGLFELGTSFGSDGNLLTTHLNFMRMFSNRQPGLINIGLIKLKPGQNPDAFAQKLKDYLPKDVKVLSKSELIAFEQNYWQSSTAIGFIFNLGVALGIIVGIVVVYQILYTNVSEHLLEYATLKAMGYRHNYLLSMVLQQAFFIAILGYVPGFIISIIQYKFAQQATLLPIEMTFPRSIFVLAATIIMCFISGATALGKLKSADPADIF</sequence>
<evidence type="ECO:0000256" key="4">
    <source>
        <dbReference type="ARBA" id="ARBA00022692"/>
    </source>
</evidence>
<keyword evidence="4 7" id="KW-0812">Transmembrane</keyword>
<dbReference type="GeneID" id="83683896"/>
<feature type="transmembrane region" description="Helical" evidence="7">
    <location>
        <begin position="20"/>
        <end position="39"/>
    </location>
</feature>